<gene>
    <name evidence="1" type="ORF">AVEN_253950_1</name>
</gene>
<dbReference type="PANTHER" id="PTHR46060:SF3">
    <property type="entry name" value="PROTEIN GVQW3"/>
    <property type="match status" value="1"/>
</dbReference>
<proteinExistence type="predicted"/>
<accession>A0A4Y2NF26</accession>
<organism evidence="1 2">
    <name type="scientific">Araneus ventricosus</name>
    <name type="common">Orbweaver spider</name>
    <name type="synonym">Epeira ventricosa</name>
    <dbReference type="NCBI Taxonomy" id="182803"/>
    <lineage>
        <taxon>Eukaryota</taxon>
        <taxon>Metazoa</taxon>
        <taxon>Ecdysozoa</taxon>
        <taxon>Arthropoda</taxon>
        <taxon>Chelicerata</taxon>
        <taxon>Arachnida</taxon>
        <taxon>Araneae</taxon>
        <taxon>Araneomorphae</taxon>
        <taxon>Entelegynae</taxon>
        <taxon>Araneoidea</taxon>
        <taxon>Araneidae</taxon>
        <taxon>Araneus</taxon>
    </lineage>
</organism>
<keyword evidence="2" id="KW-1185">Reference proteome</keyword>
<sequence length="161" mass="18606">MSFIQRKRPGLLSRGILFLDDNARSSTARDAKEDIRRLGWERWDDPAYCPDLAPSEFELFPPSKYYLLGRHFRNNEEVQRAVTNTFPYLGTDFYQHCFLKFFHGELKGTMEKTPTRIIEPPTTIINEAILLHYHPSNEGKRLNPAVLGVKAKPVDYPEPPG</sequence>
<dbReference type="Proteomes" id="UP000499080">
    <property type="component" value="Unassembled WGS sequence"/>
</dbReference>
<dbReference type="InterPro" id="IPR052709">
    <property type="entry name" value="Transposase-MT_Hybrid"/>
</dbReference>
<comment type="caution">
    <text evidence="1">The sequence shown here is derived from an EMBL/GenBank/DDBJ whole genome shotgun (WGS) entry which is preliminary data.</text>
</comment>
<dbReference type="AlphaFoldDB" id="A0A4Y2NF26"/>
<dbReference type="PANTHER" id="PTHR46060">
    <property type="entry name" value="MARINER MOS1 TRANSPOSASE-LIKE PROTEIN"/>
    <property type="match status" value="1"/>
</dbReference>
<evidence type="ECO:0008006" key="3">
    <source>
        <dbReference type="Google" id="ProtNLM"/>
    </source>
</evidence>
<evidence type="ECO:0000313" key="2">
    <source>
        <dbReference type="Proteomes" id="UP000499080"/>
    </source>
</evidence>
<name>A0A4Y2NF26_ARAVE</name>
<protein>
    <recommendedName>
        <fullName evidence="3">Histone-lysine N-methyltransferase SETMAR</fullName>
    </recommendedName>
</protein>
<dbReference type="EMBL" id="BGPR01008984">
    <property type="protein sequence ID" value="GBN37259.1"/>
    <property type="molecule type" value="Genomic_DNA"/>
</dbReference>
<reference evidence="1 2" key="1">
    <citation type="journal article" date="2019" name="Sci. Rep.">
        <title>Orb-weaving spider Araneus ventricosus genome elucidates the spidroin gene catalogue.</title>
        <authorList>
            <person name="Kono N."/>
            <person name="Nakamura H."/>
            <person name="Ohtoshi R."/>
            <person name="Moran D.A.P."/>
            <person name="Shinohara A."/>
            <person name="Yoshida Y."/>
            <person name="Fujiwara M."/>
            <person name="Mori M."/>
            <person name="Tomita M."/>
            <person name="Arakawa K."/>
        </authorList>
    </citation>
    <scope>NUCLEOTIDE SEQUENCE [LARGE SCALE GENOMIC DNA]</scope>
</reference>
<dbReference type="GO" id="GO:0003676">
    <property type="term" value="F:nucleic acid binding"/>
    <property type="evidence" value="ECO:0007669"/>
    <property type="project" value="InterPro"/>
</dbReference>
<dbReference type="InterPro" id="IPR036397">
    <property type="entry name" value="RNaseH_sf"/>
</dbReference>
<evidence type="ECO:0000313" key="1">
    <source>
        <dbReference type="EMBL" id="GBN37259.1"/>
    </source>
</evidence>
<dbReference type="OrthoDB" id="6462041at2759"/>
<dbReference type="Gene3D" id="3.30.420.10">
    <property type="entry name" value="Ribonuclease H-like superfamily/Ribonuclease H"/>
    <property type="match status" value="1"/>
</dbReference>